<evidence type="ECO:0000256" key="1">
    <source>
        <dbReference type="ARBA" id="ARBA00005836"/>
    </source>
</evidence>
<dbReference type="SUPFAM" id="SSF111283">
    <property type="entry name" value="Putative modulator of DNA gyrase, PmbA/TldD"/>
    <property type="match status" value="1"/>
</dbReference>
<comment type="similarity">
    <text evidence="1">Belongs to the peptidase U62 family.</text>
</comment>
<sequence length="486" mass="52814">MTDEREDALEAMDWLLARFEDDEAVAYAEVGGVYKEKTDAVVTHEGPRERVSFAESGVWLRTFADGAADYRYTTSLDEGSLEDEAERAVRGGEMLAQRDPASFDAHTTHRAVHGGWANEPVDAVSVDEKVAAVEDGLAATEDLDLRRIWVNYADTHLEETVGNTTGSTVRTTLDRARVTCSLQLEDGPKVRRHAGSTEGAAFLDDLSEVFESAAADARALSNAAVAGAPTGETTVALSSRAAGQLFHFVSHYLEADTGYMGMSPYAVGDRIAPEGLDIEDGVRAGSWAARAYDAEVRPTTPTRVVSDGEVERLLHNTASAAEEETYPAGNAVPSLGHGQPPRIHARHLDVAPGDADERTLRAEADVYVERFGEPWFRDEFERVQRSGVFPASVLYAKDIDRKTEERPDCGSAEFPVAEGYRLEDGDRAGRVDGVALEYEPAVLRTLSAFGTARETTTGVCEKHKSHLPFAVTAPGVRLRATLKEQR</sequence>
<dbReference type="Pfam" id="PF19290">
    <property type="entry name" value="PmbA_TldD_2nd"/>
    <property type="match status" value="1"/>
</dbReference>
<dbReference type="InterPro" id="IPR036059">
    <property type="entry name" value="TldD/PmbA_sf"/>
</dbReference>
<organism evidence="4 5">
    <name type="scientific">Halogeometricum pallidum JCM 14848</name>
    <dbReference type="NCBI Taxonomy" id="1227487"/>
    <lineage>
        <taxon>Archaea</taxon>
        <taxon>Methanobacteriati</taxon>
        <taxon>Methanobacteriota</taxon>
        <taxon>Stenosarchaea group</taxon>
        <taxon>Halobacteria</taxon>
        <taxon>Halobacteriales</taxon>
        <taxon>Haloferacaceae</taxon>
        <taxon>Halogeometricum</taxon>
    </lineage>
</organism>
<dbReference type="GO" id="GO:0006508">
    <property type="term" value="P:proteolysis"/>
    <property type="evidence" value="ECO:0007669"/>
    <property type="project" value="UniProtKB-KW"/>
</dbReference>
<evidence type="ECO:0000313" key="5">
    <source>
        <dbReference type="Proteomes" id="UP000011513"/>
    </source>
</evidence>
<keyword evidence="4" id="KW-0645">Protease</keyword>
<dbReference type="RefSeq" id="WP_008383757.1">
    <property type="nucleotide sequence ID" value="NZ_AOIV01000006.1"/>
</dbReference>
<dbReference type="eggNOG" id="arCOG00321">
    <property type="taxonomic scope" value="Archaea"/>
</dbReference>
<dbReference type="Gene3D" id="3.30.2290.10">
    <property type="entry name" value="PmbA/TldD superfamily"/>
    <property type="match status" value="1"/>
</dbReference>
<dbReference type="InterPro" id="IPR045569">
    <property type="entry name" value="Metalloprtase-TldD/E_C"/>
</dbReference>
<dbReference type="InterPro" id="IPR035068">
    <property type="entry name" value="TldD/PmbA_N"/>
</dbReference>
<dbReference type="EMBL" id="AOIV01000006">
    <property type="protein sequence ID" value="ELZ33870.1"/>
    <property type="molecule type" value="Genomic_DNA"/>
</dbReference>
<comment type="caution">
    <text evidence="4">The sequence shown here is derived from an EMBL/GenBank/DDBJ whole genome shotgun (WGS) entry which is preliminary data.</text>
</comment>
<feature type="domain" description="Metalloprotease TldD/E C-terminal" evidence="2">
    <location>
        <begin position="230"/>
        <end position="436"/>
    </location>
</feature>
<protein>
    <submittedName>
        <fullName evidence="4">Zn-dependent protease-like protein</fullName>
    </submittedName>
</protein>
<dbReference type="InterPro" id="IPR045570">
    <property type="entry name" value="Metalloprtase-TldD/E_cen_dom"/>
</dbReference>
<proteinExistence type="inferred from homology"/>
<dbReference type="InterPro" id="IPR051463">
    <property type="entry name" value="Peptidase_U62_metallo"/>
</dbReference>
<dbReference type="Proteomes" id="UP000011513">
    <property type="component" value="Unassembled WGS sequence"/>
</dbReference>
<dbReference type="InParanoid" id="M0DEH3"/>
<dbReference type="GO" id="GO:0005829">
    <property type="term" value="C:cytosol"/>
    <property type="evidence" value="ECO:0007669"/>
    <property type="project" value="TreeGrafter"/>
</dbReference>
<evidence type="ECO:0000313" key="4">
    <source>
        <dbReference type="EMBL" id="ELZ33870.1"/>
    </source>
</evidence>
<gene>
    <name evidence="4" type="ORF">C474_02885</name>
</gene>
<keyword evidence="4" id="KW-0378">Hydrolase</keyword>
<dbReference type="GO" id="GO:0008237">
    <property type="term" value="F:metallopeptidase activity"/>
    <property type="evidence" value="ECO:0007669"/>
    <property type="project" value="InterPro"/>
</dbReference>
<keyword evidence="5" id="KW-1185">Reference proteome</keyword>
<name>M0DEH3_HALPD</name>
<feature type="domain" description="Metalloprotease TldD/E central" evidence="3">
    <location>
        <begin position="120"/>
        <end position="219"/>
    </location>
</feature>
<evidence type="ECO:0000259" key="3">
    <source>
        <dbReference type="Pfam" id="PF19290"/>
    </source>
</evidence>
<evidence type="ECO:0000259" key="2">
    <source>
        <dbReference type="Pfam" id="PF19289"/>
    </source>
</evidence>
<dbReference type="AlphaFoldDB" id="M0DEH3"/>
<dbReference type="PANTHER" id="PTHR30624:SF4">
    <property type="entry name" value="METALLOPROTEASE TLDD"/>
    <property type="match status" value="1"/>
</dbReference>
<dbReference type="PANTHER" id="PTHR30624">
    <property type="entry name" value="UNCHARACTERIZED PROTEIN TLDD AND PMBA"/>
    <property type="match status" value="1"/>
</dbReference>
<reference evidence="4 5" key="1">
    <citation type="journal article" date="2014" name="PLoS Genet.">
        <title>Phylogenetically driven sequencing of extremely halophilic archaea reveals strategies for static and dynamic osmo-response.</title>
        <authorList>
            <person name="Becker E.A."/>
            <person name="Seitzer P.M."/>
            <person name="Tritt A."/>
            <person name="Larsen D."/>
            <person name="Krusor M."/>
            <person name="Yao A.I."/>
            <person name="Wu D."/>
            <person name="Madern D."/>
            <person name="Eisen J.A."/>
            <person name="Darling A.E."/>
            <person name="Facciotti M.T."/>
        </authorList>
    </citation>
    <scope>NUCLEOTIDE SEQUENCE [LARGE SCALE GENOMIC DNA]</scope>
    <source>
        <strain evidence="4 5">JCM 14848</strain>
    </source>
</reference>
<accession>M0DEH3</accession>
<dbReference type="Pfam" id="PF19289">
    <property type="entry name" value="PmbA_TldD_3rd"/>
    <property type="match status" value="1"/>
</dbReference>